<organism evidence="1 2">
    <name type="scientific">Haloarcula rubripromontorii</name>
    <dbReference type="NCBI Taxonomy" id="1705562"/>
    <lineage>
        <taxon>Archaea</taxon>
        <taxon>Methanobacteriati</taxon>
        <taxon>Methanobacteriota</taxon>
        <taxon>Stenosarchaea group</taxon>
        <taxon>Halobacteria</taxon>
        <taxon>Halobacteriales</taxon>
        <taxon>Haloarculaceae</taxon>
        <taxon>Haloarcula</taxon>
    </lineage>
</organism>
<dbReference type="PATRIC" id="fig|1705562.3.peg.899"/>
<sequence length="161" mass="16650">MSLAAATRDAVRERPFLYDALRAGVVNYTAAARSLDVDGEEEAIATALRRFAEELDDDPAHESDARVSMKSGLGRVESLDAESAIALQVGDAAYAEDAGSLTGIVATGDLSPPALAEVLGRLRAADISVDAAGVTEDALVVVVSRRSGPDALRVVEAVVQG</sequence>
<keyword evidence="2" id="KW-1185">Reference proteome</keyword>
<dbReference type="InterPro" id="IPR055945">
    <property type="entry name" value="DUF7523"/>
</dbReference>
<evidence type="ECO:0000313" key="2">
    <source>
        <dbReference type="Proteomes" id="UP000037729"/>
    </source>
</evidence>
<protein>
    <submittedName>
        <fullName evidence="1">Uncharacterized protein</fullName>
    </submittedName>
</protein>
<dbReference type="AlphaFoldDB" id="A0A0N0U940"/>
<dbReference type="RefSeq" id="WP_053969446.1">
    <property type="nucleotide sequence ID" value="NZ_LIUF01000009.1"/>
</dbReference>
<accession>A0A0N0U940</accession>
<dbReference type="Proteomes" id="UP000037729">
    <property type="component" value="Unassembled WGS sequence"/>
</dbReference>
<evidence type="ECO:0000313" key="1">
    <source>
        <dbReference type="EMBL" id="KOX91540.1"/>
    </source>
</evidence>
<proteinExistence type="predicted"/>
<dbReference type="OrthoDB" id="213717at2157"/>
<reference evidence="1 2" key="1">
    <citation type="submission" date="2015-08" db="EMBL/GenBank/DDBJ databases">
        <title>Genomes of Isolates from Cabo Rojo, PR.</title>
        <authorList>
            <person name="Sanchez-Nieves R.L."/>
            <person name="Montalvo-Rodriguez R."/>
        </authorList>
    </citation>
    <scope>NUCLEOTIDE SEQUENCE [LARGE SCALE GENOMIC DNA]</scope>
    <source>
        <strain evidence="1 2">SL3</strain>
    </source>
</reference>
<name>A0A0N0U940_9EURY</name>
<dbReference type="EMBL" id="LIUF01000009">
    <property type="protein sequence ID" value="KOX91540.1"/>
    <property type="molecule type" value="Genomic_DNA"/>
</dbReference>
<comment type="caution">
    <text evidence="1">The sequence shown here is derived from an EMBL/GenBank/DDBJ whole genome shotgun (WGS) entry which is preliminary data.</text>
</comment>
<dbReference type="Pfam" id="PF24367">
    <property type="entry name" value="DUF7523"/>
    <property type="match status" value="1"/>
</dbReference>
<gene>
    <name evidence="1" type="ORF">AMS69_18160</name>
</gene>